<reference evidence="1" key="1">
    <citation type="submission" date="2020-06" db="EMBL/GenBank/DDBJ databases">
        <authorList>
            <person name="Dong N."/>
        </authorList>
    </citation>
    <scope>NUCLEOTIDE SEQUENCE</scope>
    <source>
        <strain evidence="1">DF49-4</strain>
    </source>
</reference>
<dbReference type="EMBL" id="JACANG010000003">
    <property type="protein sequence ID" value="MDM1718044.1"/>
    <property type="molecule type" value="Genomic_DNA"/>
</dbReference>
<accession>A0AB35LXV4</accession>
<dbReference type="Pfam" id="PF16460">
    <property type="entry name" value="Phage_TTP_11"/>
    <property type="match status" value="1"/>
</dbReference>
<dbReference type="AlphaFoldDB" id="A0AB35LXV4"/>
<dbReference type="Gene3D" id="4.10.410.40">
    <property type="match status" value="1"/>
</dbReference>
<evidence type="ECO:0000313" key="2">
    <source>
        <dbReference type="Proteomes" id="UP001174419"/>
    </source>
</evidence>
<dbReference type="InterPro" id="IPR032495">
    <property type="entry name" value="Phage_TTP_11"/>
</dbReference>
<dbReference type="Proteomes" id="UP001174419">
    <property type="component" value="Unassembled WGS sequence"/>
</dbReference>
<name>A0AB35LXV4_9GAMM</name>
<protein>
    <submittedName>
        <fullName evidence="1">Structural protein 3 family protein</fullName>
    </submittedName>
</protein>
<comment type="caution">
    <text evidence="1">The sequence shown here is derived from an EMBL/GenBank/DDBJ whole genome shotgun (WGS) entry which is preliminary data.</text>
</comment>
<dbReference type="RefSeq" id="WP_286380774.1">
    <property type="nucleotide sequence ID" value="NZ_JACANG010000003.1"/>
</dbReference>
<sequence length="157" mass="17399">MAVVKTQGTQLFTVIDGQVVKFICVKKIGYGQDSFGKIDITCLDADSKQYVRGMRDPGEGSVEINYDDENTSHERLLEAAKSGEILDWYVGSGHSKDAPTYEAVAGIDLPETRSWNSFKAYINDTAPNDVEVDSVESYTFAMVRTSEVTRTKRTITP</sequence>
<proteinExistence type="predicted"/>
<gene>
    <name evidence="1" type="ORF">HX110_02555</name>
</gene>
<evidence type="ECO:0000313" key="1">
    <source>
        <dbReference type="EMBL" id="MDM1718044.1"/>
    </source>
</evidence>
<organism evidence="1 2">
    <name type="scientific">Acinetobacter towneri</name>
    <dbReference type="NCBI Taxonomy" id="202956"/>
    <lineage>
        <taxon>Bacteria</taxon>
        <taxon>Pseudomonadati</taxon>
        <taxon>Pseudomonadota</taxon>
        <taxon>Gammaproteobacteria</taxon>
        <taxon>Moraxellales</taxon>
        <taxon>Moraxellaceae</taxon>
        <taxon>Acinetobacter</taxon>
    </lineage>
</organism>
<reference evidence="1" key="2">
    <citation type="journal article" date="2022" name="Sci. Total Environ.">
        <title>Prevalence, transmission, and molecular epidemiology of tet(X)-positive bacteria among humans, animals, and environmental niches in China: An epidemiological, and genomic-based study.</title>
        <authorList>
            <person name="Dong N."/>
            <person name="Zeng Y."/>
            <person name="Cai C."/>
            <person name="Sun C."/>
            <person name="Lu J."/>
            <person name="Liu C."/>
            <person name="Zhou H."/>
            <person name="Sun Q."/>
            <person name="Shu L."/>
            <person name="Wang H."/>
            <person name="Wang Y."/>
            <person name="Wang S."/>
            <person name="Wu C."/>
            <person name="Chan E.W."/>
            <person name="Chen G."/>
            <person name="Shen Z."/>
            <person name="Chen S."/>
            <person name="Zhang R."/>
        </authorList>
    </citation>
    <scope>NUCLEOTIDE SEQUENCE</scope>
    <source>
        <strain evidence="1">DF49-4</strain>
    </source>
</reference>